<evidence type="ECO:0000313" key="12">
    <source>
        <dbReference type="Proteomes" id="UP000447434"/>
    </source>
</evidence>
<dbReference type="GO" id="GO:0004650">
    <property type="term" value="F:polygalacturonase activity"/>
    <property type="evidence" value="ECO:0007669"/>
    <property type="project" value="InterPro"/>
</dbReference>
<feature type="chain" id="PRO_5025344181" evidence="10">
    <location>
        <begin position="20"/>
        <end position="397"/>
    </location>
</feature>
<organism evidence="11 12">
    <name type="scientific">Lupinus albus</name>
    <name type="common">White lupine</name>
    <name type="synonym">Lupinus termis</name>
    <dbReference type="NCBI Taxonomy" id="3870"/>
    <lineage>
        <taxon>Eukaryota</taxon>
        <taxon>Viridiplantae</taxon>
        <taxon>Streptophyta</taxon>
        <taxon>Embryophyta</taxon>
        <taxon>Tracheophyta</taxon>
        <taxon>Spermatophyta</taxon>
        <taxon>Magnoliopsida</taxon>
        <taxon>eudicotyledons</taxon>
        <taxon>Gunneridae</taxon>
        <taxon>Pentapetalae</taxon>
        <taxon>rosids</taxon>
        <taxon>fabids</taxon>
        <taxon>Fabales</taxon>
        <taxon>Fabaceae</taxon>
        <taxon>Papilionoideae</taxon>
        <taxon>50 kb inversion clade</taxon>
        <taxon>genistoids sensu lato</taxon>
        <taxon>core genistoids</taxon>
        <taxon>Genisteae</taxon>
        <taxon>Lupinus</taxon>
    </lineage>
</organism>
<evidence type="ECO:0000256" key="4">
    <source>
        <dbReference type="ARBA" id="ARBA00022525"/>
    </source>
</evidence>
<comment type="similarity">
    <text evidence="2 9">Belongs to the glycosyl hydrolase 28 family.</text>
</comment>
<dbReference type="GO" id="GO:0005975">
    <property type="term" value="P:carbohydrate metabolic process"/>
    <property type="evidence" value="ECO:0007669"/>
    <property type="project" value="InterPro"/>
</dbReference>
<protein>
    <submittedName>
        <fullName evidence="11">Putative polygalacturonase</fullName>
    </submittedName>
</protein>
<feature type="signal peptide" evidence="10">
    <location>
        <begin position="1"/>
        <end position="19"/>
    </location>
</feature>
<keyword evidence="5 9" id="KW-0378">Hydrolase</keyword>
<evidence type="ECO:0000256" key="1">
    <source>
        <dbReference type="ARBA" id="ARBA00004191"/>
    </source>
</evidence>
<accession>A0A6A4QQL0</accession>
<gene>
    <name evidence="11" type="ORF">Lalb_Chr04g0260941</name>
</gene>
<keyword evidence="7" id="KW-0961">Cell wall biogenesis/degradation</keyword>
<dbReference type="GO" id="GO:0071555">
    <property type="term" value="P:cell wall organization"/>
    <property type="evidence" value="ECO:0007669"/>
    <property type="project" value="UniProtKB-KW"/>
</dbReference>
<evidence type="ECO:0000256" key="5">
    <source>
        <dbReference type="ARBA" id="ARBA00022801"/>
    </source>
</evidence>
<evidence type="ECO:0000256" key="3">
    <source>
        <dbReference type="ARBA" id="ARBA00022512"/>
    </source>
</evidence>
<reference evidence="12" key="1">
    <citation type="journal article" date="2020" name="Nat. Commun.">
        <title>Genome sequence of the cluster root forming white lupin.</title>
        <authorList>
            <person name="Hufnagel B."/>
            <person name="Marques A."/>
            <person name="Soriano A."/>
            <person name="Marques L."/>
            <person name="Divol F."/>
            <person name="Doumas P."/>
            <person name="Sallet E."/>
            <person name="Mancinotti D."/>
            <person name="Carrere S."/>
            <person name="Marande W."/>
            <person name="Arribat S."/>
            <person name="Keller J."/>
            <person name="Huneau C."/>
            <person name="Blein T."/>
            <person name="Aime D."/>
            <person name="Laguerre M."/>
            <person name="Taylor J."/>
            <person name="Schubert V."/>
            <person name="Nelson M."/>
            <person name="Geu-Flores F."/>
            <person name="Crespi M."/>
            <person name="Gallardo-Guerrero K."/>
            <person name="Delaux P.-M."/>
            <person name="Salse J."/>
            <person name="Berges H."/>
            <person name="Guyot R."/>
            <person name="Gouzy J."/>
            <person name="Peret B."/>
        </authorList>
    </citation>
    <scope>NUCLEOTIDE SEQUENCE [LARGE SCALE GENOMIC DNA]</scope>
    <source>
        <strain evidence="12">cv. Amiga</strain>
    </source>
</reference>
<proteinExistence type="inferred from homology"/>
<keyword evidence="4" id="KW-0964">Secreted</keyword>
<comment type="caution">
    <text evidence="11">The sequence shown here is derived from an EMBL/GenBank/DDBJ whole genome shotgun (WGS) entry which is preliminary data.</text>
</comment>
<keyword evidence="12" id="KW-1185">Reference proteome</keyword>
<evidence type="ECO:0000256" key="7">
    <source>
        <dbReference type="ARBA" id="ARBA00023316"/>
    </source>
</evidence>
<evidence type="ECO:0000256" key="10">
    <source>
        <dbReference type="SAM" id="SignalP"/>
    </source>
</evidence>
<dbReference type="Pfam" id="PF00295">
    <property type="entry name" value="Glyco_hydro_28"/>
    <property type="match status" value="1"/>
</dbReference>
<dbReference type="InterPro" id="IPR011050">
    <property type="entry name" value="Pectin_lyase_fold/virulence"/>
</dbReference>
<dbReference type="Proteomes" id="UP000447434">
    <property type="component" value="Chromosome 4"/>
</dbReference>
<evidence type="ECO:0000256" key="8">
    <source>
        <dbReference type="PROSITE-ProRule" id="PRU10052"/>
    </source>
</evidence>
<dbReference type="EMBL" id="WOCE01000004">
    <property type="protein sequence ID" value="KAE9615979.1"/>
    <property type="molecule type" value="Genomic_DNA"/>
</dbReference>
<dbReference type="SUPFAM" id="SSF51126">
    <property type="entry name" value="Pectin lyase-like"/>
    <property type="match status" value="1"/>
</dbReference>
<evidence type="ECO:0000313" key="11">
    <source>
        <dbReference type="EMBL" id="KAE9615979.1"/>
    </source>
</evidence>
<dbReference type="Gene3D" id="2.160.20.10">
    <property type="entry name" value="Single-stranded right-handed beta-helix, Pectin lyase-like"/>
    <property type="match status" value="1"/>
</dbReference>
<dbReference type="InterPro" id="IPR006626">
    <property type="entry name" value="PbH1"/>
</dbReference>
<keyword evidence="10" id="KW-0732">Signal</keyword>
<comment type="subcellular location">
    <subcellularLocation>
        <location evidence="1">Secreted</location>
        <location evidence="1">Cell wall</location>
    </subcellularLocation>
</comment>
<dbReference type="AlphaFoldDB" id="A0A6A4QQL0"/>
<dbReference type="SMART" id="SM00710">
    <property type="entry name" value="PbH1"/>
    <property type="match status" value="5"/>
</dbReference>
<sequence length="397" mass="42708">MQGLLVTFFIFSLASFCSCNRLFDAPRETIFSVMDSGAVGDGITDDSQAFLKAWEKACAVSDSIGTIEVPQGKTFMLNTIAFMGPCKYSSVHFKLEGNIVAPNSIDAWRGNKTRWIEIVGVDGLVMNGGGQINGNGAVWWKSCNALSFRRCNNLRLSGISHINSAKGHISINKCEHVTISDLKITAPIESKNTDGIDISESKYIVVDNCNMATGDDCIAMNSGTSDIEITRIACGPGHGISVGSLGRNGAYATVQNVHVSDCSFSGSTNGARIKTWQEGSGYVKNVTFEHIRFTNTKNPIIINQSYRNDKLNEVKSQGIEIIGVTYRDLKGTSGNNIAINLECNSNKGCSDIFMEDINITPASSKSKPTASCNNAHGKAISVSPEVPCLSKQHASSY</sequence>
<name>A0A6A4QQL0_LUPAL</name>
<keyword evidence="3" id="KW-0134">Cell wall</keyword>
<evidence type="ECO:0000256" key="9">
    <source>
        <dbReference type="RuleBase" id="RU361169"/>
    </source>
</evidence>
<dbReference type="PROSITE" id="PS00502">
    <property type="entry name" value="POLYGALACTURONASE"/>
    <property type="match status" value="1"/>
</dbReference>
<keyword evidence="6 9" id="KW-0326">Glycosidase</keyword>
<dbReference type="OrthoDB" id="187139at2759"/>
<evidence type="ECO:0000256" key="6">
    <source>
        <dbReference type="ARBA" id="ARBA00023295"/>
    </source>
</evidence>
<dbReference type="InterPro" id="IPR000743">
    <property type="entry name" value="Glyco_hydro_28"/>
</dbReference>
<dbReference type="InterPro" id="IPR012334">
    <property type="entry name" value="Pectin_lyas_fold"/>
</dbReference>
<dbReference type="PANTHER" id="PTHR31375">
    <property type="match status" value="1"/>
</dbReference>
<feature type="active site" evidence="8">
    <location>
        <position position="238"/>
    </location>
</feature>
<evidence type="ECO:0000256" key="2">
    <source>
        <dbReference type="ARBA" id="ARBA00008834"/>
    </source>
</evidence>